<comment type="caution">
    <text evidence="1">The sequence shown here is derived from an EMBL/GenBank/DDBJ whole genome shotgun (WGS) entry which is preliminary data.</text>
</comment>
<dbReference type="EMBL" id="JPQU01000109">
    <property type="protein sequence ID" value="KFE50097.1"/>
    <property type="molecule type" value="Genomic_DNA"/>
</dbReference>
<dbReference type="AlphaFoldDB" id="A0A085V3T4"/>
<reference evidence="1 2" key="1">
    <citation type="submission" date="2014-07" db="EMBL/GenBank/DDBJ databases">
        <title>Draft Genome Sequences of Environmental Pseudomonas syringae strains.</title>
        <authorList>
            <person name="Baltrus D.A."/>
            <person name="Berge O."/>
            <person name="Morris C."/>
        </authorList>
    </citation>
    <scope>NUCLEOTIDE SEQUENCE [LARGE SCALE GENOMIC DNA]</scope>
    <source>
        <strain evidence="1 2">GAW0119</strain>
    </source>
</reference>
<sequence>MNQPKTHGAMVRRVCHACVGRPRSEHCGICDPAEQTLAVGGEPEVLACASFAKNGNIQCWSLTRDHASLRKLEGEGHRVIELIDRAQVAPLLADIERLDAELDERADWDQRQLVVIRQLNDCIAELKAQQGEPVACATIQVEIPSGKVLPAATVARFDIEQLPVGSLLNVYLQAQPATAKVVLPPRKEPSADSPYLSDMDYEYNALLDEISRLNP</sequence>
<organism evidence="1 2">
    <name type="scientific">Pseudomonas syringae</name>
    <dbReference type="NCBI Taxonomy" id="317"/>
    <lineage>
        <taxon>Bacteria</taxon>
        <taxon>Pseudomonadati</taxon>
        <taxon>Pseudomonadota</taxon>
        <taxon>Gammaproteobacteria</taxon>
        <taxon>Pseudomonadales</taxon>
        <taxon>Pseudomonadaceae</taxon>
        <taxon>Pseudomonas</taxon>
    </lineage>
</organism>
<gene>
    <name evidence="1" type="ORF">IV01_25775</name>
</gene>
<dbReference type="Proteomes" id="UP000028631">
    <property type="component" value="Unassembled WGS sequence"/>
</dbReference>
<keyword evidence="2" id="KW-1185">Reference proteome</keyword>
<proteinExistence type="predicted"/>
<dbReference type="PATRIC" id="fig|317.175.peg.5373"/>
<evidence type="ECO:0000313" key="1">
    <source>
        <dbReference type="EMBL" id="KFE50097.1"/>
    </source>
</evidence>
<evidence type="ECO:0000313" key="2">
    <source>
        <dbReference type="Proteomes" id="UP000028631"/>
    </source>
</evidence>
<protein>
    <submittedName>
        <fullName evidence="1">Uncharacterized protein</fullName>
    </submittedName>
</protein>
<name>A0A085V3T4_PSESX</name>
<accession>A0A085V3T4</accession>
<dbReference type="RefSeq" id="WP_032631932.1">
    <property type="nucleotide sequence ID" value="NZ_JPQU01000109.1"/>
</dbReference>